<protein>
    <submittedName>
        <fullName evidence="2">Uncharacterized protein</fullName>
    </submittedName>
</protein>
<feature type="transmembrane region" description="Helical" evidence="1">
    <location>
        <begin position="41"/>
        <end position="65"/>
    </location>
</feature>
<dbReference type="InParanoid" id="G3HDK7"/>
<sequence>MRNYNLETIEIIISPKLSLPGYSPTIQNVEQFIIKKATRTLLTFISQLVTITPVVRLFLFCSAVGHMETLLKKYFRT</sequence>
<reference evidence="3" key="1">
    <citation type="journal article" date="2011" name="Nat. Biotechnol.">
        <title>The genomic sequence of the Chinese hamster ovary (CHO)-K1 cell line.</title>
        <authorList>
            <person name="Xu X."/>
            <person name="Nagarajan H."/>
            <person name="Lewis N.E."/>
            <person name="Pan S."/>
            <person name="Cai Z."/>
            <person name="Liu X."/>
            <person name="Chen W."/>
            <person name="Xie M."/>
            <person name="Wang W."/>
            <person name="Hammond S."/>
            <person name="Andersen M.R."/>
            <person name="Neff N."/>
            <person name="Passarelli B."/>
            <person name="Koh W."/>
            <person name="Fan H.C."/>
            <person name="Wang J."/>
            <person name="Gui Y."/>
            <person name="Lee K.H."/>
            <person name="Betenbaugh M.J."/>
            <person name="Quake S.R."/>
            <person name="Famili I."/>
            <person name="Palsson B.O."/>
            <person name="Wang J."/>
        </authorList>
    </citation>
    <scope>NUCLEOTIDE SEQUENCE [LARGE SCALE GENOMIC DNA]</scope>
    <source>
        <strain evidence="3">CHO K1 cell line</strain>
    </source>
</reference>
<keyword evidence="1" id="KW-1133">Transmembrane helix</keyword>
<dbReference type="EMBL" id="JH000298">
    <property type="protein sequence ID" value="EGW02344.1"/>
    <property type="molecule type" value="Genomic_DNA"/>
</dbReference>
<keyword evidence="1" id="KW-0472">Membrane</keyword>
<evidence type="ECO:0000313" key="3">
    <source>
        <dbReference type="Proteomes" id="UP000001075"/>
    </source>
</evidence>
<dbReference type="AlphaFoldDB" id="G3HDK7"/>
<proteinExistence type="predicted"/>
<dbReference type="Proteomes" id="UP000001075">
    <property type="component" value="Unassembled WGS sequence"/>
</dbReference>
<evidence type="ECO:0000256" key="1">
    <source>
        <dbReference type="SAM" id="Phobius"/>
    </source>
</evidence>
<gene>
    <name evidence="2" type="ORF">I79_008590</name>
</gene>
<keyword evidence="1" id="KW-0812">Transmembrane</keyword>
<name>G3HDK7_CRIGR</name>
<accession>G3HDK7</accession>
<organism evidence="2 3">
    <name type="scientific">Cricetulus griseus</name>
    <name type="common">Chinese hamster</name>
    <name type="synonym">Cricetulus barabensis griseus</name>
    <dbReference type="NCBI Taxonomy" id="10029"/>
    <lineage>
        <taxon>Eukaryota</taxon>
        <taxon>Metazoa</taxon>
        <taxon>Chordata</taxon>
        <taxon>Craniata</taxon>
        <taxon>Vertebrata</taxon>
        <taxon>Euteleostomi</taxon>
        <taxon>Mammalia</taxon>
        <taxon>Eutheria</taxon>
        <taxon>Euarchontoglires</taxon>
        <taxon>Glires</taxon>
        <taxon>Rodentia</taxon>
        <taxon>Myomorpha</taxon>
        <taxon>Muroidea</taxon>
        <taxon>Cricetidae</taxon>
        <taxon>Cricetinae</taxon>
        <taxon>Cricetulus</taxon>
    </lineage>
</organism>
<evidence type="ECO:0000313" key="2">
    <source>
        <dbReference type="EMBL" id="EGW02344.1"/>
    </source>
</evidence>